<dbReference type="InterPro" id="IPR039859">
    <property type="entry name" value="PFA4/ZDH16/20/ERF2-like"/>
</dbReference>
<dbReference type="GO" id="GO:0006612">
    <property type="term" value="P:protein targeting to membrane"/>
    <property type="evidence" value="ECO:0007669"/>
    <property type="project" value="TreeGrafter"/>
</dbReference>
<keyword evidence="6 7" id="KW-0012">Acyltransferase</keyword>
<feature type="transmembrane region" description="Helical" evidence="7">
    <location>
        <begin position="193"/>
        <end position="217"/>
    </location>
</feature>
<evidence type="ECO:0000259" key="8">
    <source>
        <dbReference type="Pfam" id="PF01529"/>
    </source>
</evidence>
<dbReference type="RefSeq" id="XP_001713468.1">
    <property type="nucleotide sequence ID" value="XM_001713416.1"/>
</dbReference>
<dbReference type="PIR" id="D90136">
    <property type="entry name" value="D90136"/>
</dbReference>
<dbReference type="GO" id="GO:0005783">
    <property type="term" value="C:endoplasmic reticulum"/>
    <property type="evidence" value="ECO:0007669"/>
    <property type="project" value="TreeGrafter"/>
</dbReference>
<keyword evidence="4 7" id="KW-1133">Transmembrane helix</keyword>
<evidence type="ECO:0000256" key="2">
    <source>
        <dbReference type="ARBA" id="ARBA00022679"/>
    </source>
</evidence>
<comment type="subcellular location">
    <subcellularLocation>
        <location evidence="1">Membrane</location>
        <topology evidence="1">Multi-pass membrane protein</topology>
    </subcellularLocation>
</comment>
<geneLocation type="nucleomorph" evidence="9"/>
<organism evidence="9 10">
    <name type="scientific">Guillardia theta</name>
    <name type="common">Cryptophyte</name>
    <name type="synonym">Cryptomonas phi</name>
    <dbReference type="NCBI Taxonomy" id="55529"/>
    <lineage>
        <taxon>Eukaryota</taxon>
        <taxon>Cryptophyceae</taxon>
        <taxon>Pyrenomonadales</taxon>
        <taxon>Geminigeraceae</taxon>
        <taxon>Guillardia</taxon>
    </lineage>
</organism>
<dbReference type="InterPro" id="IPR001594">
    <property type="entry name" value="Palmitoyltrfase_DHHC"/>
</dbReference>
<dbReference type="GO" id="GO:0016020">
    <property type="term" value="C:membrane"/>
    <property type="evidence" value="ECO:0007669"/>
    <property type="project" value="UniProtKB-SubCell"/>
</dbReference>
<keyword evidence="9" id="KW-0542">Nucleomorph</keyword>
<dbReference type="AlphaFoldDB" id="Q98S01"/>
<accession>Q98S01</accession>
<dbReference type="PANTHER" id="PTHR22883">
    <property type="entry name" value="ZINC FINGER DHHC DOMAIN CONTAINING PROTEIN"/>
    <property type="match status" value="1"/>
</dbReference>
<dbReference type="GO" id="GO:0005794">
    <property type="term" value="C:Golgi apparatus"/>
    <property type="evidence" value="ECO:0007669"/>
    <property type="project" value="TreeGrafter"/>
</dbReference>
<evidence type="ECO:0000256" key="6">
    <source>
        <dbReference type="ARBA" id="ARBA00023315"/>
    </source>
</evidence>
<evidence type="ECO:0000256" key="7">
    <source>
        <dbReference type="RuleBase" id="RU079119"/>
    </source>
</evidence>
<feature type="transmembrane region" description="Helical" evidence="7">
    <location>
        <begin position="9"/>
        <end position="28"/>
    </location>
</feature>
<evidence type="ECO:0000256" key="3">
    <source>
        <dbReference type="ARBA" id="ARBA00022692"/>
    </source>
</evidence>
<evidence type="ECO:0000256" key="1">
    <source>
        <dbReference type="ARBA" id="ARBA00004141"/>
    </source>
</evidence>
<name>Q98S01_GUITH</name>
<dbReference type="Pfam" id="PF01529">
    <property type="entry name" value="DHHC"/>
    <property type="match status" value="1"/>
</dbReference>
<dbReference type="GeneID" id="857250"/>
<proteinExistence type="inferred from homology"/>
<keyword evidence="3 7" id="KW-0812">Transmembrane</keyword>
<comment type="similarity">
    <text evidence="7">Belongs to the DHHC palmitoyltransferase family.</text>
</comment>
<feature type="domain" description="Palmitoyltransferase DHHC" evidence="8">
    <location>
        <begin position="91"/>
        <end position="227"/>
    </location>
</feature>
<evidence type="ECO:0000313" key="9">
    <source>
        <dbReference type="EMBL" id="AAK39777.1"/>
    </source>
</evidence>
<dbReference type="EMBL" id="AF083031">
    <property type="protein sequence ID" value="AAK39777.1"/>
    <property type="molecule type" value="Genomic_DNA"/>
</dbReference>
<dbReference type="GO" id="GO:0019706">
    <property type="term" value="F:protein-cysteine S-palmitoyltransferase activity"/>
    <property type="evidence" value="ECO:0007669"/>
    <property type="project" value="UniProtKB-EC"/>
</dbReference>
<dbReference type="Proteomes" id="UP000242167">
    <property type="component" value="Nucleomorph 3"/>
</dbReference>
<gene>
    <name evidence="9" type="primary">orf272</name>
</gene>
<dbReference type="PROSITE" id="PS50216">
    <property type="entry name" value="DHHC"/>
    <property type="match status" value="1"/>
</dbReference>
<keyword evidence="5 7" id="KW-0472">Membrane</keyword>
<comment type="catalytic activity">
    <reaction evidence="7">
        <text>L-cysteinyl-[protein] + hexadecanoyl-CoA = S-hexadecanoyl-L-cysteinyl-[protein] + CoA</text>
        <dbReference type="Rhea" id="RHEA:36683"/>
        <dbReference type="Rhea" id="RHEA-COMP:10131"/>
        <dbReference type="Rhea" id="RHEA-COMP:11032"/>
        <dbReference type="ChEBI" id="CHEBI:29950"/>
        <dbReference type="ChEBI" id="CHEBI:57287"/>
        <dbReference type="ChEBI" id="CHEBI:57379"/>
        <dbReference type="ChEBI" id="CHEBI:74151"/>
        <dbReference type="EC" id="2.3.1.225"/>
    </reaction>
</comment>
<comment type="domain">
    <text evidence="7">The DHHC domain is required for palmitoyltransferase activity.</text>
</comment>
<dbReference type="EC" id="2.3.1.225" evidence="7"/>
<evidence type="ECO:0000256" key="5">
    <source>
        <dbReference type="ARBA" id="ARBA00023136"/>
    </source>
</evidence>
<keyword evidence="2 7" id="KW-0808">Transferase</keyword>
<protein>
    <recommendedName>
        <fullName evidence="7">Palmitoyltransferase</fullName>
        <ecNumber evidence="7">2.3.1.225</ecNumber>
    </recommendedName>
</protein>
<sequence length="272" mass="32494">MIVIQWERIFIIFFLVYSSSFNNFINIGKINLKYFLFEIYLISNLIELFLLNTSFNGSGSLPKSKVFKAISYKKNINESFYEEILVNGYFMQIKFCKSCSIWRPPRASHCSVCDSCNMQFDHHCPWLGKCISLKNYRIFFLFLSLLTFFIMSILSIFFINSKKTYFMNNQYSFKLFCIELNPKSVYSKVVNTFFITSYILVLIFIISLIIFHLYLGFSGKTTSELLKFPSKNFWKWDIRKEFSRKFYELYNIGLCDKNYLKKKKILFEIPKI</sequence>
<evidence type="ECO:0000313" key="10">
    <source>
        <dbReference type="Proteomes" id="UP000242167"/>
    </source>
</evidence>
<evidence type="ECO:0000256" key="4">
    <source>
        <dbReference type="ARBA" id="ARBA00022989"/>
    </source>
</evidence>
<feature type="transmembrane region" description="Helical" evidence="7">
    <location>
        <begin position="138"/>
        <end position="159"/>
    </location>
</feature>
<reference evidence="9 10" key="1">
    <citation type="journal article" date="2001" name="Nature">
        <title>The highly reduced genome of an enslaved algal nucleus.</title>
        <authorList>
            <person name="Douglas S."/>
            <person name="Zauner S."/>
            <person name="Fraunholz M."/>
            <person name="Beaton M."/>
            <person name="Penny S."/>
            <person name="Deng L."/>
            <person name="Wu X."/>
            <person name="Reith M."/>
            <person name="Cavalier-Smith T."/>
            <person name="Maier U."/>
        </authorList>
    </citation>
    <scope>NUCLEOTIDE SEQUENCE [LARGE SCALE GENOMIC DNA]</scope>
</reference>